<evidence type="ECO:0000313" key="3">
    <source>
        <dbReference type="Proteomes" id="UP000576082"/>
    </source>
</evidence>
<dbReference type="Proteomes" id="UP000576082">
    <property type="component" value="Unassembled WGS sequence"/>
</dbReference>
<keyword evidence="1" id="KW-0732">Signal</keyword>
<evidence type="ECO:0000313" key="2">
    <source>
        <dbReference type="EMBL" id="NME70857.1"/>
    </source>
</evidence>
<comment type="caution">
    <text evidence="2">The sequence shown here is derived from an EMBL/GenBank/DDBJ whole genome shotgun (WGS) entry which is preliminary data.</text>
</comment>
<dbReference type="RefSeq" id="WP_169659085.1">
    <property type="nucleotide sequence ID" value="NZ_JABANE010000076.1"/>
</dbReference>
<evidence type="ECO:0008006" key="4">
    <source>
        <dbReference type="Google" id="ProtNLM"/>
    </source>
</evidence>
<name>A0A7X9XBM1_9BACT</name>
<feature type="chain" id="PRO_5031248970" description="Outer membrane protein beta-barrel domain-containing protein" evidence="1">
    <location>
        <begin position="20"/>
        <end position="209"/>
    </location>
</feature>
<feature type="signal peptide" evidence="1">
    <location>
        <begin position="1"/>
        <end position="19"/>
    </location>
</feature>
<accession>A0A7X9XBM1</accession>
<protein>
    <recommendedName>
        <fullName evidence="4">Outer membrane protein beta-barrel domain-containing protein</fullName>
    </recommendedName>
</protein>
<organism evidence="2 3">
    <name type="scientific">Flammeovirga aprica JL-4</name>
    <dbReference type="NCBI Taxonomy" id="694437"/>
    <lineage>
        <taxon>Bacteria</taxon>
        <taxon>Pseudomonadati</taxon>
        <taxon>Bacteroidota</taxon>
        <taxon>Cytophagia</taxon>
        <taxon>Cytophagales</taxon>
        <taxon>Flammeovirgaceae</taxon>
        <taxon>Flammeovirga</taxon>
    </lineage>
</organism>
<proteinExistence type="predicted"/>
<reference evidence="2 3" key="1">
    <citation type="submission" date="2020-04" db="EMBL/GenBank/DDBJ databases">
        <title>Flammeovirga sp. SR4, a novel species isolated from seawater.</title>
        <authorList>
            <person name="Wang X."/>
        </authorList>
    </citation>
    <scope>NUCLEOTIDE SEQUENCE [LARGE SCALE GENOMIC DNA]</scope>
    <source>
        <strain evidence="2 3">ATCC 23126</strain>
    </source>
</reference>
<keyword evidence="3" id="KW-1185">Reference proteome</keyword>
<evidence type="ECO:0000256" key="1">
    <source>
        <dbReference type="SAM" id="SignalP"/>
    </source>
</evidence>
<sequence>MKNLFLTLAFTLTSLASFGQFLKDDALYISPSIGGGDYFYFGVSLDYIINEKYSIGISGLSGMRNAKSTPEDYDMGVINGIFTFGTNRPMDYTNIFQFLVGRTFILSKDKDVRANLMLGLSISEKQSPSNWVWVNQGAFLENYLYEQESYWSAGLILKPKLEIPFSRFFGISFSPFLVLSQEVNYGCTLDFNLGKVRNRNSKNMVQKTK</sequence>
<dbReference type="AlphaFoldDB" id="A0A7X9XBM1"/>
<dbReference type="EMBL" id="JABANE010000076">
    <property type="protein sequence ID" value="NME70857.1"/>
    <property type="molecule type" value="Genomic_DNA"/>
</dbReference>
<gene>
    <name evidence="2" type="ORF">HHU12_22980</name>
</gene>